<evidence type="ECO:0000259" key="5">
    <source>
        <dbReference type="PROSITE" id="PS50977"/>
    </source>
</evidence>
<dbReference type="RefSeq" id="WP_215920056.1">
    <property type="nucleotide sequence ID" value="NZ_JAHKNI010000008.1"/>
</dbReference>
<dbReference type="InterPro" id="IPR001647">
    <property type="entry name" value="HTH_TetR"/>
</dbReference>
<reference evidence="6 7" key="1">
    <citation type="submission" date="2021-06" db="EMBL/GenBank/DDBJ databases">
        <title>Actinomycetes sequencing.</title>
        <authorList>
            <person name="Shan Q."/>
        </authorList>
    </citation>
    <scope>NUCLEOTIDE SEQUENCE [LARGE SCALE GENOMIC DNA]</scope>
    <source>
        <strain evidence="6 7">NEAU-G5</strain>
    </source>
</reference>
<accession>A0ABS6B319</accession>
<keyword evidence="2 4" id="KW-0238">DNA-binding</keyword>
<name>A0ABS6B319_9NOCA</name>
<dbReference type="PRINTS" id="PR00455">
    <property type="entry name" value="HTHTETR"/>
</dbReference>
<evidence type="ECO:0000313" key="6">
    <source>
        <dbReference type="EMBL" id="MBU3064698.1"/>
    </source>
</evidence>
<dbReference type="SUPFAM" id="SSF48498">
    <property type="entry name" value="Tetracyclin repressor-like, C-terminal domain"/>
    <property type="match status" value="1"/>
</dbReference>
<feature type="domain" description="HTH tetR-type" evidence="5">
    <location>
        <begin position="14"/>
        <end position="74"/>
    </location>
</feature>
<evidence type="ECO:0000313" key="7">
    <source>
        <dbReference type="Proteomes" id="UP000733379"/>
    </source>
</evidence>
<organism evidence="6 7">
    <name type="scientific">Nocardia albiluteola</name>
    <dbReference type="NCBI Taxonomy" id="2842303"/>
    <lineage>
        <taxon>Bacteria</taxon>
        <taxon>Bacillati</taxon>
        <taxon>Actinomycetota</taxon>
        <taxon>Actinomycetes</taxon>
        <taxon>Mycobacteriales</taxon>
        <taxon>Nocardiaceae</taxon>
        <taxon>Nocardia</taxon>
    </lineage>
</organism>
<dbReference type="EMBL" id="JAHKNI010000008">
    <property type="protein sequence ID" value="MBU3064698.1"/>
    <property type="molecule type" value="Genomic_DNA"/>
</dbReference>
<dbReference type="PROSITE" id="PS50977">
    <property type="entry name" value="HTH_TETR_2"/>
    <property type="match status" value="1"/>
</dbReference>
<feature type="DNA-binding region" description="H-T-H motif" evidence="4">
    <location>
        <begin position="37"/>
        <end position="56"/>
    </location>
</feature>
<dbReference type="InterPro" id="IPR050109">
    <property type="entry name" value="HTH-type_TetR-like_transc_reg"/>
</dbReference>
<gene>
    <name evidence="6" type="ORF">KO481_24605</name>
</gene>
<comment type="caution">
    <text evidence="6">The sequence shown here is derived from an EMBL/GenBank/DDBJ whole genome shotgun (WGS) entry which is preliminary data.</text>
</comment>
<evidence type="ECO:0000256" key="3">
    <source>
        <dbReference type="ARBA" id="ARBA00023163"/>
    </source>
</evidence>
<protein>
    <submittedName>
        <fullName evidence="6">TetR/AcrR family transcriptional regulator</fullName>
    </submittedName>
</protein>
<dbReference type="Pfam" id="PF00440">
    <property type="entry name" value="TetR_N"/>
    <property type="match status" value="1"/>
</dbReference>
<dbReference type="Gene3D" id="1.10.357.10">
    <property type="entry name" value="Tetracycline Repressor, domain 2"/>
    <property type="match status" value="1"/>
</dbReference>
<dbReference type="InterPro" id="IPR025996">
    <property type="entry name" value="MT1864/Rv1816-like_C"/>
</dbReference>
<evidence type="ECO:0000256" key="1">
    <source>
        <dbReference type="ARBA" id="ARBA00023015"/>
    </source>
</evidence>
<evidence type="ECO:0000256" key="4">
    <source>
        <dbReference type="PROSITE-ProRule" id="PRU00335"/>
    </source>
</evidence>
<evidence type="ECO:0000256" key="2">
    <source>
        <dbReference type="ARBA" id="ARBA00023125"/>
    </source>
</evidence>
<dbReference type="SUPFAM" id="SSF46689">
    <property type="entry name" value="Homeodomain-like"/>
    <property type="match status" value="1"/>
</dbReference>
<dbReference type="PANTHER" id="PTHR30055">
    <property type="entry name" value="HTH-TYPE TRANSCRIPTIONAL REGULATOR RUTR"/>
    <property type="match status" value="1"/>
</dbReference>
<proteinExistence type="predicted"/>
<keyword evidence="3" id="KW-0804">Transcription</keyword>
<keyword evidence="7" id="KW-1185">Reference proteome</keyword>
<sequence>MNGRATRGGRYHHGDLRTALIDTAVELLAEQGTQAFTMAEASRRLGVAASAPYRHFHDRDALLAAVAVHAAGLLSRRLADIASHQSATDRLATAAHVYVRFASEHRPLFSALTGSGLDKTRHGEIDIAAQPIHAAFTAPATELDPEHADRIASAIAATAHGHALLLLDNAFGTDEHACDRAADQAAATVRALIAGRKELTRAAP</sequence>
<keyword evidence="1" id="KW-0805">Transcription regulation</keyword>
<dbReference type="InterPro" id="IPR009057">
    <property type="entry name" value="Homeodomain-like_sf"/>
</dbReference>
<dbReference type="Pfam" id="PF13305">
    <property type="entry name" value="TetR_C_33"/>
    <property type="match status" value="1"/>
</dbReference>
<dbReference type="Proteomes" id="UP000733379">
    <property type="component" value="Unassembled WGS sequence"/>
</dbReference>
<dbReference type="PANTHER" id="PTHR30055:SF220">
    <property type="entry name" value="TETR-FAMILY REGULATORY PROTEIN"/>
    <property type="match status" value="1"/>
</dbReference>
<dbReference type="InterPro" id="IPR036271">
    <property type="entry name" value="Tet_transcr_reg_TetR-rel_C_sf"/>
</dbReference>